<reference evidence="2" key="1">
    <citation type="submission" date="2012-08" db="EMBL/GenBank/DDBJ databases">
        <title>The Genome Sequence of Wuchereria bancrofti.</title>
        <authorList>
            <consortium name="The Broad Institute Genome Sequencing Platform"/>
            <consortium name="Broad Institute Genome Sequencing Center for Infectious Disease"/>
            <person name="Nutman T.B."/>
            <person name="Fink D.L."/>
            <person name="Russ C."/>
            <person name="Young S."/>
            <person name="Zeng Q."/>
            <person name="Koehrsen M."/>
            <person name="Alvarado L."/>
            <person name="Berlin A."/>
            <person name="Borenstein D."/>
            <person name="Chapman S.B."/>
            <person name="Chen Z."/>
            <person name="Engels R."/>
            <person name="Freedman E."/>
            <person name="Gellesch M."/>
            <person name="Goldberg J."/>
            <person name="Griggs A."/>
            <person name="Gujja S."/>
            <person name="Heilman E.R."/>
            <person name="Heiman D."/>
            <person name="Hepburn T."/>
            <person name="Howarth C."/>
            <person name="Jen D."/>
            <person name="Larson L."/>
            <person name="Lewis B."/>
            <person name="Mehta T."/>
            <person name="Park D."/>
            <person name="Pearson M."/>
            <person name="Richards J."/>
            <person name="Roberts A."/>
            <person name="Saif S."/>
            <person name="Shea T."/>
            <person name="Shenoy N."/>
            <person name="Sisk P."/>
            <person name="Stolte C."/>
            <person name="Sykes S."/>
            <person name="Walk T."/>
            <person name="White J."/>
            <person name="Yandava C."/>
            <person name="Haas B."/>
            <person name="Henn M.R."/>
            <person name="Nusbaum C."/>
            <person name="Birren B."/>
        </authorList>
    </citation>
    <scope>NUCLEOTIDE SEQUENCE</scope>
</reference>
<accession>J9DNJ9</accession>
<comment type="caution">
    <text evidence="2">The sequence shown here is derived from an EMBL/GenBank/DDBJ whole genome shotgun (WGS) entry which is preliminary data.</text>
</comment>
<proteinExistence type="predicted"/>
<dbReference type="Proteomes" id="UP000004810">
    <property type="component" value="Unassembled WGS sequence"/>
</dbReference>
<dbReference type="EMBL" id="ADBV01019671">
    <property type="protein sequence ID" value="EJW71056.1"/>
    <property type="molecule type" value="Genomic_DNA"/>
</dbReference>
<evidence type="ECO:0000313" key="3">
    <source>
        <dbReference type="Proteomes" id="UP000004810"/>
    </source>
</evidence>
<sequence>MPTFVGLGGRCVPAESSVITVPPCVARGFRTLLPELSSGTHQAGRIEDAARLRLRWVADRPKGIPAGLIQCAGLD</sequence>
<evidence type="ECO:0000313" key="1">
    <source>
        <dbReference type="EMBL" id="EJW71055.1"/>
    </source>
</evidence>
<reference evidence="3" key="2">
    <citation type="submission" date="2012-08" db="EMBL/GenBank/DDBJ databases">
        <title>The Genome Sequence of Wuchereria bancrofti.</title>
        <authorList>
            <person name="Nutman T.B."/>
            <person name="Fink D.L."/>
            <person name="Russ C."/>
            <person name="Young S."/>
            <person name="Zeng Q."/>
            <person name="Koehrsen M."/>
            <person name="Alvarado L."/>
            <person name="Berlin A."/>
            <person name="Chapman S.B."/>
            <person name="Chen Z."/>
            <person name="Freedman E."/>
            <person name="Gellesch M."/>
            <person name="Goldberg J."/>
            <person name="Griggs A."/>
            <person name="Gujja S."/>
            <person name="Heilman E.R."/>
            <person name="Heiman D."/>
            <person name="Hepburn T."/>
            <person name="Howarth C."/>
            <person name="Jen D."/>
            <person name="Larson L."/>
            <person name="Lewis B."/>
            <person name="Mehta T."/>
            <person name="Park D."/>
            <person name="Pearson M."/>
            <person name="Roberts A."/>
            <person name="Saif S."/>
            <person name="Shea T."/>
            <person name="Shenoy N."/>
            <person name="Sisk P."/>
            <person name="Stolte C."/>
            <person name="Sykes S."/>
            <person name="Walk T."/>
            <person name="White J."/>
            <person name="Yandava C."/>
            <person name="Haas B."/>
            <person name="Henn M.R."/>
            <person name="Nusbaum C."/>
            <person name="Birren B."/>
        </authorList>
    </citation>
    <scope>NUCLEOTIDE SEQUENCE [LARGE SCALE GENOMIC DNA]</scope>
    <source>
        <strain evidence="3">NA</strain>
    </source>
</reference>
<organism evidence="2 3">
    <name type="scientific">Wuchereria bancrofti</name>
    <dbReference type="NCBI Taxonomy" id="6293"/>
    <lineage>
        <taxon>Eukaryota</taxon>
        <taxon>Metazoa</taxon>
        <taxon>Ecdysozoa</taxon>
        <taxon>Nematoda</taxon>
        <taxon>Chromadorea</taxon>
        <taxon>Rhabditida</taxon>
        <taxon>Spirurina</taxon>
        <taxon>Spiruromorpha</taxon>
        <taxon>Filarioidea</taxon>
        <taxon>Onchocercidae</taxon>
        <taxon>Wuchereria</taxon>
    </lineage>
</organism>
<protein>
    <submittedName>
        <fullName evidence="2">Uncharacterized protein</fullName>
    </submittedName>
</protein>
<dbReference type="AlphaFoldDB" id="J9DNJ9"/>
<evidence type="ECO:0000313" key="2">
    <source>
        <dbReference type="EMBL" id="EJW71056.1"/>
    </source>
</evidence>
<name>J9DNJ9_WUCBA</name>
<gene>
    <name evidence="1" type="ORF">WUBG_18035</name>
    <name evidence="2" type="ORF">WUBG_18038</name>
</gene>
<dbReference type="EMBL" id="ADBV01019671">
    <property type="protein sequence ID" value="EJW71055.1"/>
    <property type="molecule type" value="Genomic_DNA"/>
</dbReference>